<comment type="caution">
    <text evidence="3">The sequence shown here is derived from an EMBL/GenBank/DDBJ whole genome shotgun (WGS) entry which is preliminary data.</text>
</comment>
<dbReference type="OrthoDB" id="885755at2"/>
<dbReference type="EMBL" id="VAJM01000001">
    <property type="protein sequence ID" value="TLM96616.1"/>
    <property type="molecule type" value="Genomic_DNA"/>
</dbReference>
<dbReference type="AlphaFoldDB" id="A0A5R8WVY4"/>
<feature type="domain" description="Gliding motility-associated protein GldM first immunoglobulin-like" evidence="2">
    <location>
        <begin position="210"/>
        <end position="304"/>
    </location>
</feature>
<evidence type="ECO:0000313" key="3">
    <source>
        <dbReference type="EMBL" id="TLM96616.1"/>
    </source>
</evidence>
<feature type="chain" id="PRO_5024335859" description="Gliding motility-associated protein GldM first immunoglobulin-like domain-containing protein" evidence="1">
    <location>
        <begin position="26"/>
        <end position="307"/>
    </location>
</feature>
<dbReference type="InterPro" id="IPR048405">
    <property type="entry name" value="GldM_Ig-like-1"/>
</dbReference>
<keyword evidence="1" id="KW-0732">Signal</keyword>
<organism evidence="3 4">
    <name type="scientific">Hymenobacter jeollabukensis</name>
    <dbReference type="NCBI Taxonomy" id="2025313"/>
    <lineage>
        <taxon>Bacteria</taxon>
        <taxon>Pseudomonadati</taxon>
        <taxon>Bacteroidota</taxon>
        <taxon>Cytophagia</taxon>
        <taxon>Cytophagales</taxon>
        <taxon>Hymenobacteraceae</taxon>
        <taxon>Hymenobacter</taxon>
    </lineage>
</organism>
<proteinExistence type="predicted"/>
<evidence type="ECO:0000259" key="2">
    <source>
        <dbReference type="Pfam" id="PF21601"/>
    </source>
</evidence>
<gene>
    <name evidence="3" type="ORF">FDY95_01070</name>
</gene>
<keyword evidence="4" id="KW-1185">Reference proteome</keyword>
<dbReference type="Proteomes" id="UP000305517">
    <property type="component" value="Unassembled WGS sequence"/>
</dbReference>
<sequence>MNPTWSAIIRRGSGLLLAGLSACQAAPSAAELARYQSLEQTLTLLNQQSRHQARSTLANLTEQVKRNGWQPRDVAVLREAEAIRTRTDSLAGYLGQLRQQLPSDPVSSLPESAGLPGASADTLQQRLNAYARYIRRFVPDAAPLALDGADDVRISPALKALRAWRYGEVAFKGATVTAARTTLLRQEAEVRRLERAALQLPSQKVGGPVIVFDKIAPMAVPLADEVGAGETYRASLFLTTSAPTRRLTMQADSRPVPVGPDGRGQVAFVVPAATAPGPAAWEGRIQGGFRGQDTTFTLRVPYTILPK</sequence>
<dbReference type="Pfam" id="PF21601">
    <property type="entry name" value="GldM_2nd"/>
    <property type="match status" value="1"/>
</dbReference>
<dbReference type="RefSeq" id="WP_138074872.1">
    <property type="nucleotide sequence ID" value="NZ_VAJM01000001.1"/>
</dbReference>
<evidence type="ECO:0000313" key="4">
    <source>
        <dbReference type="Proteomes" id="UP000305517"/>
    </source>
</evidence>
<name>A0A5R8WVY4_9BACT</name>
<feature type="signal peptide" evidence="1">
    <location>
        <begin position="1"/>
        <end position="25"/>
    </location>
</feature>
<reference evidence="3 4" key="1">
    <citation type="submission" date="2019-05" db="EMBL/GenBank/DDBJ databases">
        <title>Hymenobacter edaphi sp. nov., isolated from abandoned arsenic-contaminated farmland soil.</title>
        <authorList>
            <person name="Nie L."/>
        </authorList>
    </citation>
    <scope>NUCLEOTIDE SEQUENCE [LARGE SCALE GENOMIC DNA]</scope>
    <source>
        <strain evidence="3 4">1-3-3-8</strain>
    </source>
</reference>
<evidence type="ECO:0000256" key="1">
    <source>
        <dbReference type="SAM" id="SignalP"/>
    </source>
</evidence>
<accession>A0A5R8WVY4</accession>
<protein>
    <recommendedName>
        <fullName evidence="2">Gliding motility-associated protein GldM first immunoglobulin-like domain-containing protein</fullName>
    </recommendedName>
</protein>